<keyword evidence="2" id="KW-1185">Reference proteome</keyword>
<dbReference type="RefSeq" id="WP_184294820.1">
    <property type="nucleotide sequence ID" value="NZ_JACHXO010000004.1"/>
</dbReference>
<reference evidence="1 2" key="1">
    <citation type="submission" date="2020-08" db="EMBL/GenBank/DDBJ databases">
        <title>Genomic Encyclopedia of Type Strains, Phase III (KMG-III): the genomes of soil and plant-associated and newly described type strains.</title>
        <authorList>
            <person name="Whitman W."/>
        </authorList>
    </citation>
    <scope>NUCLEOTIDE SEQUENCE [LARGE SCALE GENOMIC DNA]</scope>
    <source>
        <strain evidence="1 2">CECT 7247</strain>
    </source>
</reference>
<organism evidence="1 2">
    <name type="scientific">Roseateles terrae</name>
    <dbReference type="NCBI Taxonomy" id="431060"/>
    <lineage>
        <taxon>Bacteria</taxon>
        <taxon>Pseudomonadati</taxon>
        <taxon>Pseudomonadota</taxon>
        <taxon>Betaproteobacteria</taxon>
        <taxon>Burkholderiales</taxon>
        <taxon>Sphaerotilaceae</taxon>
        <taxon>Roseateles</taxon>
    </lineage>
</organism>
<protein>
    <submittedName>
        <fullName evidence="1">Uncharacterized protein</fullName>
    </submittedName>
</protein>
<name>A0ABR6GTE3_9BURK</name>
<evidence type="ECO:0000313" key="2">
    <source>
        <dbReference type="Proteomes" id="UP000574369"/>
    </source>
</evidence>
<comment type="caution">
    <text evidence="1">The sequence shown here is derived from an EMBL/GenBank/DDBJ whole genome shotgun (WGS) entry which is preliminary data.</text>
</comment>
<evidence type="ECO:0000313" key="1">
    <source>
        <dbReference type="EMBL" id="MBB3195368.1"/>
    </source>
</evidence>
<dbReference type="Proteomes" id="UP000574369">
    <property type="component" value="Unassembled WGS sequence"/>
</dbReference>
<dbReference type="EMBL" id="JACHXO010000004">
    <property type="protein sequence ID" value="MBB3195368.1"/>
    <property type="molecule type" value="Genomic_DNA"/>
</dbReference>
<proteinExistence type="predicted"/>
<accession>A0ABR6GTE3</accession>
<sequence length="324" mass="36438">MKSSLDAGKLLNYLGSPSDVLEAESIWSELNTLERPEHAESGEQLYYDWVLVRRKGLELGFVDSEYNAGAARFRWGHGHMTLAQLYLYSGHADVQRFHGAMPFGLQWEDGRTQARARLSEFESSRHSHLTDAWDVPGYRLTVVYSDDGTSLVRVVCRRLPEPLDPTTAMPPPPLQDLLQALGESVANPSFASIWEHGFWSREQIAEARDEGEVDLNPACGLTLKTESDRGDSLLRSVTFHRNRDQEGSGWRGELPGGLAFEDSPEQLFRKLNIAPLQQADTALTGYGVWDLPDFTLHVLYSNVDNRLIRVKVLAPGTWRSVQDE</sequence>
<gene>
    <name evidence="1" type="ORF">FHS28_002771</name>
</gene>